<dbReference type="PANTHER" id="PTHR43011">
    <property type="entry name" value="IRON-SULFUR CLUSTER ASSEMBLY 2 HOMOLOG, MITOCHONDRIAL"/>
    <property type="match status" value="1"/>
</dbReference>
<dbReference type="AlphaFoldDB" id="A0A7V4U1R5"/>
<dbReference type="EMBL" id="DRQG01000109">
    <property type="protein sequence ID" value="HGY56406.1"/>
    <property type="molecule type" value="Genomic_DNA"/>
</dbReference>
<dbReference type="SUPFAM" id="SSF89360">
    <property type="entry name" value="HesB-like domain"/>
    <property type="match status" value="1"/>
</dbReference>
<dbReference type="InterPro" id="IPR035903">
    <property type="entry name" value="HesB-like_dom_sf"/>
</dbReference>
<protein>
    <submittedName>
        <fullName evidence="2">Iron-sulfur cluster insertion protein ErpA</fullName>
    </submittedName>
</protein>
<dbReference type="Gene3D" id="2.60.300.12">
    <property type="entry name" value="HesB-like domain"/>
    <property type="match status" value="1"/>
</dbReference>
<dbReference type="NCBIfam" id="NF010147">
    <property type="entry name" value="PRK13623.1"/>
    <property type="match status" value="1"/>
</dbReference>
<dbReference type="Proteomes" id="UP000885779">
    <property type="component" value="Unassembled WGS sequence"/>
</dbReference>
<sequence>MIQLSDRAIDKIKSIIRQENKEGFNLRVGVKGGGCSGFTYVMYFDDQKQEADQLFSFDEVNVVVDSKSLVYLSGAEIDYTDGLNGSGFVFNNPNVSRTCGCGNSFSA</sequence>
<evidence type="ECO:0000313" key="2">
    <source>
        <dbReference type="EMBL" id="HGY56406.1"/>
    </source>
</evidence>
<dbReference type="GO" id="GO:0051537">
    <property type="term" value="F:2 iron, 2 sulfur cluster binding"/>
    <property type="evidence" value="ECO:0007669"/>
    <property type="project" value="TreeGrafter"/>
</dbReference>
<gene>
    <name evidence="2" type="primary">erpA</name>
    <name evidence="2" type="ORF">ENK44_11920</name>
</gene>
<dbReference type="GO" id="GO:0051539">
    <property type="term" value="F:4 iron, 4 sulfur cluster binding"/>
    <property type="evidence" value="ECO:0007669"/>
    <property type="project" value="TreeGrafter"/>
</dbReference>
<dbReference type="InterPro" id="IPR016092">
    <property type="entry name" value="ATAP"/>
</dbReference>
<dbReference type="Pfam" id="PF01521">
    <property type="entry name" value="Fe-S_biosyn"/>
    <property type="match status" value="1"/>
</dbReference>
<evidence type="ECO:0000259" key="1">
    <source>
        <dbReference type="Pfam" id="PF01521"/>
    </source>
</evidence>
<organism evidence="2">
    <name type="scientific">Caldithrix abyssi</name>
    <dbReference type="NCBI Taxonomy" id="187145"/>
    <lineage>
        <taxon>Bacteria</taxon>
        <taxon>Pseudomonadati</taxon>
        <taxon>Calditrichota</taxon>
        <taxon>Calditrichia</taxon>
        <taxon>Calditrichales</taxon>
        <taxon>Calditrichaceae</taxon>
        <taxon>Caldithrix</taxon>
    </lineage>
</organism>
<name>A0A7V4U1R5_CALAY</name>
<dbReference type="GO" id="GO:0005506">
    <property type="term" value="F:iron ion binding"/>
    <property type="evidence" value="ECO:0007669"/>
    <property type="project" value="TreeGrafter"/>
</dbReference>
<dbReference type="PROSITE" id="PS01152">
    <property type="entry name" value="HESB"/>
    <property type="match status" value="1"/>
</dbReference>
<reference evidence="2" key="1">
    <citation type="journal article" date="2020" name="mSystems">
        <title>Genome- and Community-Level Interaction Insights into Carbon Utilization and Element Cycling Functions of Hydrothermarchaeota in Hydrothermal Sediment.</title>
        <authorList>
            <person name="Zhou Z."/>
            <person name="Liu Y."/>
            <person name="Xu W."/>
            <person name="Pan J."/>
            <person name="Luo Z.H."/>
            <person name="Li M."/>
        </authorList>
    </citation>
    <scope>NUCLEOTIDE SEQUENCE [LARGE SCALE GENOMIC DNA]</scope>
    <source>
        <strain evidence="2">HyVt-577</strain>
    </source>
</reference>
<dbReference type="GO" id="GO:0016226">
    <property type="term" value="P:iron-sulfur cluster assembly"/>
    <property type="evidence" value="ECO:0007669"/>
    <property type="project" value="InterPro"/>
</dbReference>
<dbReference type="InterPro" id="IPR000361">
    <property type="entry name" value="ATAP_core_dom"/>
</dbReference>
<accession>A0A7V4U1R5</accession>
<dbReference type="NCBIfam" id="TIGR00049">
    <property type="entry name" value="iron-sulfur cluster assembly accessory protein"/>
    <property type="match status" value="1"/>
</dbReference>
<dbReference type="PANTHER" id="PTHR43011:SF1">
    <property type="entry name" value="IRON-SULFUR CLUSTER ASSEMBLY 2 HOMOLOG, MITOCHONDRIAL"/>
    <property type="match status" value="1"/>
</dbReference>
<comment type="caution">
    <text evidence="2">The sequence shown here is derived from an EMBL/GenBank/DDBJ whole genome shotgun (WGS) entry which is preliminary data.</text>
</comment>
<feature type="domain" description="Core" evidence="1">
    <location>
        <begin position="2"/>
        <end position="103"/>
    </location>
</feature>
<proteinExistence type="predicted"/>
<dbReference type="InterPro" id="IPR017870">
    <property type="entry name" value="FeS_cluster_insertion_CS"/>
</dbReference>